<dbReference type="Pfam" id="PF12079">
    <property type="entry name" value="DUF3558"/>
    <property type="match status" value="1"/>
</dbReference>
<accession>A0ABS6AV93</accession>
<feature type="chain" id="PRO_5046937552" evidence="1">
    <location>
        <begin position="23"/>
        <end position="195"/>
    </location>
</feature>
<gene>
    <name evidence="2" type="ORF">KO481_05325</name>
</gene>
<evidence type="ECO:0000313" key="2">
    <source>
        <dbReference type="EMBL" id="MBU3060944.1"/>
    </source>
</evidence>
<evidence type="ECO:0000313" key="3">
    <source>
        <dbReference type="Proteomes" id="UP000733379"/>
    </source>
</evidence>
<keyword evidence="3" id="KW-1185">Reference proteome</keyword>
<proteinExistence type="predicted"/>
<sequence>MTQRSKTLSVVALTAAAGLTLAGCGKTNTGSPTSAAQTTTASSSAAAATTTASDSAVKQWDPCTIPDSAASGLGLNATSKTDQIAGTTFDGWKTCGWQANDKTYTFEMFTSSHTLSEYKQRTDYEGFTPITVGSHQGLQYHAVGQADIDCSISLQVTGGTVDFEVVNQYGKPGLGEPCATVHRLADGLAQYLPGT</sequence>
<name>A0ABS6AV93_9NOCA</name>
<dbReference type="EMBL" id="JAHKNI010000001">
    <property type="protein sequence ID" value="MBU3060944.1"/>
    <property type="molecule type" value="Genomic_DNA"/>
</dbReference>
<reference evidence="2 3" key="1">
    <citation type="submission" date="2021-06" db="EMBL/GenBank/DDBJ databases">
        <title>Actinomycetes sequencing.</title>
        <authorList>
            <person name="Shan Q."/>
        </authorList>
    </citation>
    <scope>NUCLEOTIDE SEQUENCE [LARGE SCALE GENOMIC DNA]</scope>
    <source>
        <strain evidence="2 3">NEAU-G5</strain>
    </source>
</reference>
<dbReference type="Proteomes" id="UP000733379">
    <property type="component" value="Unassembled WGS sequence"/>
</dbReference>
<organism evidence="2 3">
    <name type="scientific">Nocardia albiluteola</name>
    <dbReference type="NCBI Taxonomy" id="2842303"/>
    <lineage>
        <taxon>Bacteria</taxon>
        <taxon>Bacillati</taxon>
        <taxon>Actinomycetota</taxon>
        <taxon>Actinomycetes</taxon>
        <taxon>Mycobacteriales</taxon>
        <taxon>Nocardiaceae</taxon>
        <taxon>Nocardia</taxon>
    </lineage>
</organism>
<dbReference type="InterPro" id="IPR024520">
    <property type="entry name" value="DUF3558"/>
</dbReference>
<dbReference type="PROSITE" id="PS51257">
    <property type="entry name" value="PROKAR_LIPOPROTEIN"/>
    <property type="match status" value="1"/>
</dbReference>
<protein>
    <submittedName>
        <fullName evidence="2">DUF3558 domain-containing protein</fullName>
    </submittedName>
</protein>
<feature type="signal peptide" evidence="1">
    <location>
        <begin position="1"/>
        <end position="22"/>
    </location>
</feature>
<keyword evidence="1" id="KW-0732">Signal</keyword>
<evidence type="ECO:0000256" key="1">
    <source>
        <dbReference type="SAM" id="SignalP"/>
    </source>
</evidence>
<dbReference type="RefSeq" id="WP_215915718.1">
    <property type="nucleotide sequence ID" value="NZ_JAHKNI010000001.1"/>
</dbReference>
<comment type="caution">
    <text evidence="2">The sequence shown here is derived from an EMBL/GenBank/DDBJ whole genome shotgun (WGS) entry which is preliminary data.</text>
</comment>